<dbReference type="EMBL" id="JAZHXJ010000584">
    <property type="protein sequence ID" value="KAL1856886.1"/>
    <property type="molecule type" value="Genomic_DNA"/>
</dbReference>
<gene>
    <name evidence="6" type="ORF">VTK73DRAFT_8218</name>
</gene>
<dbReference type="InterPro" id="IPR050738">
    <property type="entry name" value="Sulfatase"/>
</dbReference>
<evidence type="ECO:0000313" key="7">
    <source>
        <dbReference type="Proteomes" id="UP001586593"/>
    </source>
</evidence>
<evidence type="ECO:0000256" key="3">
    <source>
        <dbReference type="ARBA" id="ARBA00022801"/>
    </source>
</evidence>
<comment type="caution">
    <text evidence="6">The sequence shown here is derived from an EMBL/GenBank/DDBJ whole genome shotgun (WGS) entry which is preliminary data.</text>
</comment>
<evidence type="ECO:0000256" key="2">
    <source>
        <dbReference type="ARBA" id="ARBA00022723"/>
    </source>
</evidence>
<dbReference type="Pfam" id="PF00884">
    <property type="entry name" value="Sulfatase"/>
    <property type="match status" value="1"/>
</dbReference>
<dbReference type="InterPro" id="IPR000917">
    <property type="entry name" value="Sulfatase_N"/>
</dbReference>
<evidence type="ECO:0000313" key="6">
    <source>
        <dbReference type="EMBL" id="KAL1856886.1"/>
    </source>
</evidence>
<dbReference type="CDD" id="cd16025">
    <property type="entry name" value="PAS_like"/>
    <property type="match status" value="1"/>
</dbReference>
<name>A0ABR3WAI0_9PEZI</name>
<feature type="domain" description="Sulfatase N-terminal" evidence="5">
    <location>
        <begin position="7"/>
        <end position="439"/>
    </location>
</feature>
<dbReference type="Proteomes" id="UP001586593">
    <property type="component" value="Unassembled WGS sequence"/>
</dbReference>
<organism evidence="6 7">
    <name type="scientific">Phialemonium thermophilum</name>
    <dbReference type="NCBI Taxonomy" id="223376"/>
    <lineage>
        <taxon>Eukaryota</taxon>
        <taxon>Fungi</taxon>
        <taxon>Dikarya</taxon>
        <taxon>Ascomycota</taxon>
        <taxon>Pezizomycotina</taxon>
        <taxon>Sordariomycetes</taxon>
        <taxon>Sordariomycetidae</taxon>
        <taxon>Cephalothecales</taxon>
        <taxon>Cephalothecaceae</taxon>
        <taxon>Phialemonium</taxon>
    </lineage>
</organism>
<keyword evidence="7" id="KW-1185">Reference proteome</keyword>
<dbReference type="PANTHER" id="PTHR42693">
    <property type="entry name" value="ARYLSULFATASE FAMILY MEMBER"/>
    <property type="match status" value="1"/>
</dbReference>
<keyword evidence="4" id="KW-0106">Calcium</keyword>
<dbReference type="PROSITE" id="PS00149">
    <property type="entry name" value="SULFATASE_2"/>
    <property type="match status" value="1"/>
</dbReference>
<accession>A0ABR3WAI0</accession>
<dbReference type="Gene3D" id="3.30.1120.10">
    <property type="match status" value="1"/>
</dbReference>
<dbReference type="InterPro" id="IPR024607">
    <property type="entry name" value="Sulfatase_CS"/>
</dbReference>
<evidence type="ECO:0000256" key="4">
    <source>
        <dbReference type="ARBA" id="ARBA00022837"/>
    </source>
</evidence>
<reference evidence="6 7" key="1">
    <citation type="journal article" date="2024" name="Commun. Biol.">
        <title>Comparative genomic analysis of thermophilic fungi reveals convergent evolutionary adaptations and gene losses.</title>
        <authorList>
            <person name="Steindorff A.S."/>
            <person name="Aguilar-Pontes M.V."/>
            <person name="Robinson A.J."/>
            <person name="Andreopoulos B."/>
            <person name="LaButti K."/>
            <person name="Kuo A."/>
            <person name="Mondo S."/>
            <person name="Riley R."/>
            <person name="Otillar R."/>
            <person name="Haridas S."/>
            <person name="Lipzen A."/>
            <person name="Grimwood J."/>
            <person name="Schmutz J."/>
            <person name="Clum A."/>
            <person name="Reid I.D."/>
            <person name="Moisan M.C."/>
            <person name="Butler G."/>
            <person name="Nguyen T.T.M."/>
            <person name="Dewar K."/>
            <person name="Conant G."/>
            <person name="Drula E."/>
            <person name="Henrissat B."/>
            <person name="Hansel C."/>
            <person name="Singer S."/>
            <person name="Hutchinson M.I."/>
            <person name="de Vries R.P."/>
            <person name="Natvig D.O."/>
            <person name="Powell A.J."/>
            <person name="Tsang A."/>
            <person name="Grigoriev I.V."/>
        </authorList>
    </citation>
    <scope>NUCLEOTIDE SEQUENCE [LARGE SCALE GENOMIC DNA]</scope>
    <source>
        <strain evidence="6 7">ATCC 24622</strain>
    </source>
</reference>
<sequence length="568" mass="63296">MATKKQPNFLIIVADDLGFSDTGPFGSEIETPALDRLAKEGVRLTNFHTASACSPTRSMLFSGTDHHIAGLGQMAEHMGNRELFKGKPGYEGYLNFRVAALSEILQDAGYLTVMSGKWHLGAAKEHAPCSRGFDKGFVYLPGSGNHYNFEPQFKEGEPRPSLAVADPKTFWMRDGEYLDRRTDLPEDFYSTKTFTDELLSYLRSRTSEEKAKPFFSYLAFTAPHWPLQAPREVIEKYRGVYDDGPSALRQKRLARLVELGLVPKDVEPAPPVGLLDPDWDAMSPEQRAVSARKMETFAAMVDVVDQNIRRVVDYLEVSGELDDTFVLFMSDNGAEGTLLEALPMLGGATSLGALIEKHYDNALPNIGNRDSFTWYGASWACASMAPSRGFKTWITEGGIRCPCLVRFPPLVTTAARGSHTNTFTTVMDVVPTILDLAGVAHPHPSAFRGREVVPVRGRSWVPHLGYAGDLACAPSVHDENTAVTGWELFGLRAIREGRWKAVYMTPPRGNEQWELYDVEADPGELHDKASEQPELLARLIQHWNVYYNEVGMFDPDVTFHVVKDRRIT</sequence>
<evidence type="ECO:0000256" key="1">
    <source>
        <dbReference type="ARBA" id="ARBA00008779"/>
    </source>
</evidence>
<protein>
    <recommendedName>
        <fullName evidence="5">Sulfatase N-terminal domain-containing protein</fullName>
    </recommendedName>
</protein>
<dbReference type="InterPro" id="IPR017850">
    <property type="entry name" value="Alkaline_phosphatase_core_sf"/>
</dbReference>
<dbReference type="SUPFAM" id="SSF53649">
    <property type="entry name" value="Alkaline phosphatase-like"/>
    <property type="match status" value="1"/>
</dbReference>
<dbReference type="Gene3D" id="3.40.720.10">
    <property type="entry name" value="Alkaline Phosphatase, subunit A"/>
    <property type="match status" value="1"/>
</dbReference>
<keyword evidence="3" id="KW-0378">Hydrolase</keyword>
<evidence type="ECO:0000259" key="5">
    <source>
        <dbReference type="Pfam" id="PF00884"/>
    </source>
</evidence>
<comment type="similarity">
    <text evidence="1">Belongs to the sulfatase family.</text>
</comment>
<keyword evidence="2" id="KW-0479">Metal-binding</keyword>
<dbReference type="PANTHER" id="PTHR42693:SF33">
    <property type="entry name" value="ARYLSULFATASE"/>
    <property type="match status" value="1"/>
</dbReference>
<proteinExistence type="inferred from homology"/>